<accession>H3ZKX8</accession>
<dbReference type="KEGG" id="tlt:OCC_07928"/>
<organism evidence="1 2">
    <name type="scientific">Thermococcus litoralis (strain ATCC 51850 / DSM 5473 / JCM 8560 / NS-C)</name>
    <dbReference type="NCBI Taxonomy" id="523849"/>
    <lineage>
        <taxon>Archaea</taxon>
        <taxon>Methanobacteriati</taxon>
        <taxon>Methanobacteriota</taxon>
        <taxon>Thermococci</taxon>
        <taxon>Thermococcales</taxon>
        <taxon>Thermococcaceae</taxon>
        <taxon>Thermococcus</taxon>
    </lineage>
</organism>
<dbReference type="HOGENOM" id="CLU_1444742_0_0_2"/>
<dbReference type="STRING" id="523849.OCC_07928"/>
<dbReference type="PaxDb" id="523849-OCC_07928"/>
<dbReference type="Proteomes" id="UP000015502">
    <property type="component" value="Chromosome"/>
</dbReference>
<keyword evidence="2" id="KW-1185">Reference proteome</keyword>
<evidence type="ECO:0000313" key="2">
    <source>
        <dbReference type="Proteomes" id="UP000015502"/>
    </source>
</evidence>
<dbReference type="EMBL" id="CP006670">
    <property type="protein sequence ID" value="EHR79379.1"/>
    <property type="molecule type" value="Genomic_DNA"/>
</dbReference>
<gene>
    <name evidence="1" type="ORF">OCC_07928</name>
</gene>
<proteinExistence type="predicted"/>
<sequence length="187" mass="21453">MIDTKVISDSTFYICFLDDISYPEGLKKIICSGKFKFVIGPIVMSEIEKSPNYHFIKPDLSKVQENPLPFNYGEIVRPFLGIEEIKKGEHEVIGIAIVYYLMGREFILILDEDGPREIIEKKLSGLKSKMTGTIGFIKLCYYPYAIYTREEAISILEKIRKSKFRVTSNIIDNALKEIRGVTYDNCS</sequence>
<dbReference type="OrthoDB" id="359406at2157"/>
<dbReference type="GeneID" id="16550336"/>
<evidence type="ECO:0000313" key="1">
    <source>
        <dbReference type="EMBL" id="EHR79379.1"/>
    </source>
</evidence>
<reference evidence="1 2" key="1">
    <citation type="journal article" date="2012" name="J. Bacteriol.">
        <title>Genome sequence of the model hyperthermophilic archaeon Thermococcus litoralis NS-C.</title>
        <authorList>
            <person name="Gardner A.F."/>
            <person name="Kumar S."/>
            <person name="Perler F.B."/>
        </authorList>
    </citation>
    <scope>NUCLEOTIDE SEQUENCE [LARGE SCALE GENOMIC DNA]</scope>
    <source>
        <strain evidence="2">ATCC 51850 / DSM 5473 / JCM 8560 / NS-C</strain>
    </source>
</reference>
<protein>
    <submittedName>
        <fullName evidence="1">Uncharacterized protein</fullName>
    </submittedName>
</protein>
<dbReference type="RefSeq" id="WP_004066893.1">
    <property type="nucleotide sequence ID" value="NC_022084.1"/>
</dbReference>
<name>H3ZKX8_THELN</name>
<dbReference type="AlphaFoldDB" id="H3ZKX8"/>